<dbReference type="PANTHER" id="PTHR43298:SF2">
    <property type="entry name" value="FMN_FAD EXPORTER YEEO-RELATED"/>
    <property type="match status" value="1"/>
</dbReference>
<keyword evidence="3" id="KW-0050">Antiport</keyword>
<dbReference type="InterPro" id="IPR048279">
    <property type="entry name" value="MdtK-like"/>
</dbReference>
<evidence type="ECO:0000256" key="3">
    <source>
        <dbReference type="ARBA" id="ARBA00022449"/>
    </source>
</evidence>
<evidence type="ECO:0000256" key="1">
    <source>
        <dbReference type="ARBA" id="ARBA00004429"/>
    </source>
</evidence>
<feature type="transmembrane region" description="Helical" evidence="10">
    <location>
        <begin position="164"/>
        <end position="186"/>
    </location>
</feature>
<feature type="transmembrane region" description="Helical" evidence="10">
    <location>
        <begin position="358"/>
        <end position="375"/>
    </location>
</feature>
<evidence type="ECO:0000313" key="11">
    <source>
        <dbReference type="EMBL" id="SMX32825.1"/>
    </source>
</evidence>
<evidence type="ECO:0000313" key="12">
    <source>
        <dbReference type="Proteomes" id="UP000202922"/>
    </source>
</evidence>
<dbReference type="InterPro" id="IPR002528">
    <property type="entry name" value="MATE_fam"/>
</dbReference>
<feature type="transmembrane region" description="Helical" evidence="10">
    <location>
        <begin position="131"/>
        <end position="152"/>
    </location>
</feature>
<dbReference type="Proteomes" id="UP000202922">
    <property type="component" value="Unassembled WGS sequence"/>
</dbReference>
<sequence>MGYMAAELTYPQHLRALLVLGLPLIGSNLAQFAISLTDAVMLGWYDVEALAGQVLGSTVFFILFLFGSGFALAVMPMIATAAASGEERQVRRVTRMGLWQAAAFGVLTLPVFLASGPLLRAAGQADSAAQLAHQYLVINGWAMVPALIVMVLKSYLAALERTRVVLWVTLGAVGVNILVNYALIFGNWNAPELGIRGAAIASLVVHIASMLALVAYAAWATPEHTIFQRLWRPDWEAAVQVFRLGWPIGLTSLAEVGLFGAASLMMGWLGTLPLAAHGIALQIASATFMAHLGLSSAVTVLAGKALGQRNEANLRRTAIVGITLSMSLAGATMVLFFAMPETLIGLFLDPADPARSDVMAIAVGLLAAAAVFQVADSAQVMALGLLRGVQDTRVPMVMAGISYWLVGMPVAYALGFVLDMGGVGIWLGLAAGLALAGVLMMTRFWRGRARLARS</sequence>
<evidence type="ECO:0000256" key="5">
    <source>
        <dbReference type="ARBA" id="ARBA00022692"/>
    </source>
</evidence>
<proteinExistence type="predicted"/>
<dbReference type="PANTHER" id="PTHR43298">
    <property type="entry name" value="MULTIDRUG RESISTANCE PROTEIN NORM-RELATED"/>
    <property type="match status" value="1"/>
</dbReference>
<feature type="transmembrane region" description="Helical" evidence="10">
    <location>
        <begin position="396"/>
        <end position="418"/>
    </location>
</feature>
<feature type="transmembrane region" description="Helical" evidence="10">
    <location>
        <begin position="424"/>
        <end position="445"/>
    </location>
</feature>
<keyword evidence="12" id="KW-1185">Reference proteome</keyword>
<keyword evidence="5 10" id="KW-0812">Transmembrane</keyword>
<evidence type="ECO:0000256" key="2">
    <source>
        <dbReference type="ARBA" id="ARBA00022448"/>
    </source>
</evidence>
<feature type="transmembrane region" description="Helical" evidence="10">
    <location>
        <begin position="97"/>
        <end position="119"/>
    </location>
</feature>
<keyword evidence="8 10" id="KW-0472">Membrane</keyword>
<evidence type="ECO:0000256" key="8">
    <source>
        <dbReference type="ARBA" id="ARBA00023136"/>
    </source>
</evidence>
<keyword evidence="4" id="KW-1003">Cell membrane</keyword>
<keyword evidence="6 10" id="KW-1133">Transmembrane helix</keyword>
<dbReference type="GO" id="GO:0006811">
    <property type="term" value="P:monoatomic ion transport"/>
    <property type="evidence" value="ECO:0007669"/>
    <property type="project" value="UniProtKB-KW"/>
</dbReference>
<evidence type="ECO:0000256" key="4">
    <source>
        <dbReference type="ARBA" id="ARBA00022475"/>
    </source>
</evidence>
<name>A0A238JQJ7_9RHOB</name>
<keyword evidence="7" id="KW-0406">Ion transport</keyword>
<evidence type="ECO:0000256" key="7">
    <source>
        <dbReference type="ARBA" id="ARBA00023065"/>
    </source>
</evidence>
<evidence type="ECO:0000256" key="6">
    <source>
        <dbReference type="ARBA" id="ARBA00022989"/>
    </source>
</evidence>
<organism evidence="11 12">
    <name type="scientific">Actibacterium lipolyticum</name>
    <dbReference type="NCBI Taxonomy" id="1524263"/>
    <lineage>
        <taxon>Bacteria</taxon>
        <taxon>Pseudomonadati</taxon>
        <taxon>Pseudomonadota</taxon>
        <taxon>Alphaproteobacteria</taxon>
        <taxon>Rhodobacterales</taxon>
        <taxon>Roseobacteraceae</taxon>
        <taxon>Actibacterium</taxon>
    </lineage>
</organism>
<dbReference type="CDD" id="cd13131">
    <property type="entry name" value="MATE_NorM_like"/>
    <property type="match status" value="1"/>
</dbReference>
<accession>A0A238JQJ7</accession>
<feature type="transmembrane region" description="Helical" evidence="10">
    <location>
        <begin position="198"/>
        <end position="220"/>
    </location>
</feature>
<protein>
    <recommendedName>
        <fullName evidence="9">Multidrug-efflux transporter</fullName>
    </recommendedName>
</protein>
<dbReference type="PIRSF" id="PIRSF006603">
    <property type="entry name" value="DinF"/>
    <property type="match status" value="1"/>
</dbReference>
<dbReference type="NCBIfam" id="TIGR00797">
    <property type="entry name" value="matE"/>
    <property type="match status" value="1"/>
</dbReference>
<dbReference type="GO" id="GO:0015297">
    <property type="term" value="F:antiporter activity"/>
    <property type="evidence" value="ECO:0007669"/>
    <property type="project" value="UniProtKB-KW"/>
</dbReference>
<evidence type="ECO:0000256" key="10">
    <source>
        <dbReference type="SAM" id="Phobius"/>
    </source>
</evidence>
<evidence type="ECO:0000256" key="9">
    <source>
        <dbReference type="ARBA" id="ARBA00031636"/>
    </source>
</evidence>
<dbReference type="Pfam" id="PF01554">
    <property type="entry name" value="MatE"/>
    <property type="match status" value="2"/>
</dbReference>
<dbReference type="GO" id="GO:0005886">
    <property type="term" value="C:plasma membrane"/>
    <property type="evidence" value="ECO:0007669"/>
    <property type="project" value="UniProtKB-SubCell"/>
</dbReference>
<dbReference type="AlphaFoldDB" id="A0A238JQJ7"/>
<gene>
    <name evidence="11" type="primary">mdtK</name>
    <name evidence="11" type="ORF">COL8621_00900</name>
</gene>
<feature type="transmembrane region" description="Helical" evidence="10">
    <location>
        <begin position="279"/>
        <end position="306"/>
    </location>
</feature>
<dbReference type="EMBL" id="FXYE01000001">
    <property type="protein sequence ID" value="SMX32825.1"/>
    <property type="molecule type" value="Genomic_DNA"/>
</dbReference>
<reference evidence="12" key="1">
    <citation type="submission" date="2017-05" db="EMBL/GenBank/DDBJ databases">
        <authorList>
            <person name="Rodrigo-Torres L."/>
            <person name="Arahal R. D."/>
            <person name="Lucena T."/>
        </authorList>
    </citation>
    <scope>NUCLEOTIDE SEQUENCE [LARGE SCALE GENOMIC DNA]</scope>
    <source>
        <strain evidence="12">CECT 8621</strain>
    </source>
</reference>
<comment type="subcellular location">
    <subcellularLocation>
        <location evidence="1">Cell inner membrane</location>
        <topology evidence="1">Multi-pass membrane protein</topology>
    </subcellularLocation>
</comment>
<feature type="transmembrane region" description="Helical" evidence="10">
    <location>
        <begin position="318"/>
        <end position="338"/>
    </location>
</feature>
<feature type="transmembrane region" description="Helical" evidence="10">
    <location>
        <begin position="241"/>
        <end position="267"/>
    </location>
</feature>
<feature type="transmembrane region" description="Helical" evidence="10">
    <location>
        <begin position="59"/>
        <end position="85"/>
    </location>
</feature>
<dbReference type="GO" id="GO:0042910">
    <property type="term" value="F:xenobiotic transmembrane transporter activity"/>
    <property type="evidence" value="ECO:0007669"/>
    <property type="project" value="InterPro"/>
</dbReference>
<keyword evidence="2" id="KW-0813">Transport</keyword>
<dbReference type="InterPro" id="IPR050222">
    <property type="entry name" value="MATE_MdtK"/>
</dbReference>